<accession>A0AAD7G9A9</accession>
<dbReference type="AlphaFoldDB" id="A0AAD7G9A9"/>
<feature type="region of interest" description="Disordered" evidence="1">
    <location>
        <begin position="1"/>
        <end position="25"/>
    </location>
</feature>
<reference evidence="2" key="1">
    <citation type="submission" date="2023-03" db="EMBL/GenBank/DDBJ databases">
        <title>Massive genome expansion in bonnet fungi (Mycena s.s.) driven by repeated elements and novel gene families across ecological guilds.</title>
        <authorList>
            <consortium name="Lawrence Berkeley National Laboratory"/>
            <person name="Harder C.B."/>
            <person name="Miyauchi S."/>
            <person name="Viragh M."/>
            <person name="Kuo A."/>
            <person name="Thoen E."/>
            <person name="Andreopoulos B."/>
            <person name="Lu D."/>
            <person name="Skrede I."/>
            <person name="Drula E."/>
            <person name="Henrissat B."/>
            <person name="Morin E."/>
            <person name="Kohler A."/>
            <person name="Barry K."/>
            <person name="LaButti K."/>
            <person name="Morin E."/>
            <person name="Salamov A."/>
            <person name="Lipzen A."/>
            <person name="Mereny Z."/>
            <person name="Hegedus B."/>
            <person name="Baldrian P."/>
            <person name="Stursova M."/>
            <person name="Weitz H."/>
            <person name="Taylor A."/>
            <person name="Grigoriev I.V."/>
            <person name="Nagy L.G."/>
            <person name="Martin F."/>
            <person name="Kauserud H."/>
        </authorList>
    </citation>
    <scope>NUCLEOTIDE SEQUENCE</scope>
    <source>
        <strain evidence="2">CBHHK067</strain>
    </source>
</reference>
<feature type="compositionally biased region" description="Low complexity" evidence="1">
    <location>
        <begin position="1"/>
        <end position="20"/>
    </location>
</feature>
<name>A0AAD7G9A9_MYCRO</name>
<gene>
    <name evidence="2" type="ORF">B0H17DRAFT_1210011</name>
</gene>
<evidence type="ECO:0000313" key="3">
    <source>
        <dbReference type="Proteomes" id="UP001221757"/>
    </source>
</evidence>
<proteinExistence type="predicted"/>
<organism evidence="2 3">
    <name type="scientific">Mycena rosella</name>
    <name type="common">Pink bonnet</name>
    <name type="synonym">Agaricus rosellus</name>
    <dbReference type="NCBI Taxonomy" id="1033263"/>
    <lineage>
        <taxon>Eukaryota</taxon>
        <taxon>Fungi</taxon>
        <taxon>Dikarya</taxon>
        <taxon>Basidiomycota</taxon>
        <taxon>Agaricomycotina</taxon>
        <taxon>Agaricomycetes</taxon>
        <taxon>Agaricomycetidae</taxon>
        <taxon>Agaricales</taxon>
        <taxon>Marasmiineae</taxon>
        <taxon>Mycenaceae</taxon>
        <taxon>Mycena</taxon>
    </lineage>
</organism>
<evidence type="ECO:0000256" key="1">
    <source>
        <dbReference type="SAM" id="MobiDB-lite"/>
    </source>
</evidence>
<dbReference type="Proteomes" id="UP001221757">
    <property type="component" value="Unassembled WGS sequence"/>
</dbReference>
<comment type="caution">
    <text evidence="2">The sequence shown here is derived from an EMBL/GenBank/DDBJ whole genome shotgun (WGS) entry which is preliminary data.</text>
</comment>
<evidence type="ECO:0000313" key="2">
    <source>
        <dbReference type="EMBL" id="KAJ7668264.1"/>
    </source>
</evidence>
<keyword evidence="3" id="KW-1185">Reference proteome</keyword>
<sequence length="189" mass="20363">MSTPSSTPSTSTSTAPSAPSTPVPNVAAHTMTILTTAVPRDPFVSDEPGAGFRRRVVLPTLARFGVGTIQTTVVPDDPFISDIPEAKAKALPSYFRRRVVPVNKSFCGHRVGCSIILTKSVPDDPFFTEIPEAQARGAYFRRRVVLPEAASEQSPSTRMPLRRRRSARASVLSGLLSVYNWRSAPAAAV</sequence>
<dbReference type="EMBL" id="JARKIE010000195">
    <property type="protein sequence ID" value="KAJ7668264.1"/>
    <property type="molecule type" value="Genomic_DNA"/>
</dbReference>
<protein>
    <submittedName>
        <fullName evidence="2">Uncharacterized protein</fullName>
    </submittedName>
</protein>